<sequence>MLQRLATMKELVVLVYAEEEEKPRF</sequence>
<dbReference type="AlphaFoldDB" id="A0A2P2P225"/>
<evidence type="ECO:0000313" key="1">
    <source>
        <dbReference type="EMBL" id="MBX48772.1"/>
    </source>
</evidence>
<protein>
    <submittedName>
        <fullName evidence="1">Uncharacterized protein</fullName>
    </submittedName>
</protein>
<name>A0A2P2P225_RHIMU</name>
<dbReference type="EMBL" id="GGEC01068288">
    <property type="protein sequence ID" value="MBX48772.1"/>
    <property type="molecule type" value="Transcribed_RNA"/>
</dbReference>
<organism evidence="1">
    <name type="scientific">Rhizophora mucronata</name>
    <name type="common">Asiatic mangrove</name>
    <dbReference type="NCBI Taxonomy" id="61149"/>
    <lineage>
        <taxon>Eukaryota</taxon>
        <taxon>Viridiplantae</taxon>
        <taxon>Streptophyta</taxon>
        <taxon>Embryophyta</taxon>
        <taxon>Tracheophyta</taxon>
        <taxon>Spermatophyta</taxon>
        <taxon>Magnoliopsida</taxon>
        <taxon>eudicotyledons</taxon>
        <taxon>Gunneridae</taxon>
        <taxon>Pentapetalae</taxon>
        <taxon>rosids</taxon>
        <taxon>fabids</taxon>
        <taxon>Malpighiales</taxon>
        <taxon>Rhizophoraceae</taxon>
        <taxon>Rhizophora</taxon>
    </lineage>
</organism>
<proteinExistence type="predicted"/>
<accession>A0A2P2P225</accession>
<reference evidence="1" key="1">
    <citation type="submission" date="2018-02" db="EMBL/GenBank/DDBJ databases">
        <title>Rhizophora mucronata_Transcriptome.</title>
        <authorList>
            <person name="Meera S.P."/>
            <person name="Sreeshan A."/>
            <person name="Augustine A."/>
        </authorList>
    </citation>
    <scope>NUCLEOTIDE SEQUENCE</scope>
    <source>
        <tissue evidence="1">Leaf</tissue>
    </source>
</reference>